<dbReference type="PANTHER" id="PTHR15811:SF5">
    <property type="entry name" value="MTH938 DOMAIN-CONTAINING PROTEIN"/>
    <property type="match status" value="1"/>
</dbReference>
<dbReference type="Pfam" id="PF04430">
    <property type="entry name" value="DUF498"/>
    <property type="match status" value="1"/>
</dbReference>
<accession>A0ABW3ENW5</accession>
<evidence type="ECO:0000313" key="1">
    <source>
        <dbReference type="EMBL" id="MFD0901480.1"/>
    </source>
</evidence>
<dbReference type="PANTHER" id="PTHR15811">
    <property type="entry name" value="MTH938 DOMAIN-CONTAINING PROTEIN"/>
    <property type="match status" value="1"/>
</dbReference>
<name>A0ABW3ENW5_9ACTN</name>
<reference evidence="2" key="1">
    <citation type="journal article" date="2019" name="Int. J. Syst. Evol. Microbiol.">
        <title>The Global Catalogue of Microorganisms (GCM) 10K type strain sequencing project: providing services to taxonomists for standard genome sequencing and annotation.</title>
        <authorList>
            <consortium name="The Broad Institute Genomics Platform"/>
            <consortium name="The Broad Institute Genome Sequencing Center for Infectious Disease"/>
            <person name="Wu L."/>
            <person name="Ma J."/>
        </authorList>
    </citation>
    <scope>NUCLEOTIDE SEQUENCE [LARGE SCALE GENOMIC DNA]</scope>
    <source>
        <strain evidence="2">JCM 31202</strain>
    </source>
</reference>
<sequence>MEKRSPRVTHVSWGRMEVEGLAPGKDFKLFPGGGREWDWTEHGTRHDPGIQPGDVRELIDAGCDVVVLSRGMELRLKTAPETLEVLADAGVEVRVEETTEAVRLYNELAAGRPAGGLFHSTC</sequence>
<organism evidence="1 2">
    <name type="scientific">Actinomadura sediminis</name>
    <dbReference type="NCBI Taxonomy" id="1038904"/>
    <lineage>
        <taxon>Bacteria</taxon>
        <taxon>Bacillati</taxon>
        <taxon>Actinomycetota</taxon>
        <taxon>Actinomycetes</taxon>
        <taxon>Streptosporangiales</taxon>
        <taxon>Thermomonosporaceae</taxon>
        <taxon>Actinomadura</taxon>
    </lineage>
</organism>
<dbReference type="Gene3D" id="3.40.1230.10">
    <property type="entry name" value="MTH938-like"/>
    <property type="match status" value="1"/>
</dbReference>
<dbReference type="SUPFAM" id="SSF64076">
    <property type="entry name" value="MTH938-like"/>
    <property type="match status" value="1"/>
</dbReference>
<keyword evidence="2" id="KW-1185">Reference proteome</keyword>
<proteinExistence type="predicted"/>
<dbReference type="EMBL" id="JBHTJA010000021">
    <property type="protein sequence ID" value="MFD0901480.1"/>
    <property type="molecule type" value="Genomic_DNA"/>
</dbReference>
<dbReference type="Proteomes" id="UP001596972">
    <property type="component" value="Unassembled WGS sequence"/>
</dbReference>
<evidence type="ECO:0000313" key="2">
    <source>
        <dbReference type="Proteomes" id="UP001596972"/>
    </source>
</evidence>
<gene>
    <name evidence="1" type="ORF">ACFQ11_13855</name>
</gene>
<dbReference type="InterPro" id="IPR007523">
    <property type="entry name" value="NDUFAF3/AAMDC"/>
</dbReference>
<dbReference type="InterPro" id="IPR036748">
    <property type="entry name" value="MTH938-like_sf"/>
</dbReference>
<dbReference type="RefSeq" id="WP_378298694.1">
    <property type="nucleotide sequence ID" value="NZ_JBHTJA010000021.1"/>
</dbReference>
<comment type="caution">
    <text evidence="1">The sequence shown here is derived from an EMBL/GenBank/DDBJ whole genome shotgun (WGS) entry which is preliminary data.</text>
</comment>
<protein>
    <submittedName>
        <fullName evidence="1">Mth938-like domain-containing protein</fullName>
    </submittedName>
</protein>